<comment type="caution">
    <text evidence="5">The sequence shown here is derived from an EMBL/GenBank/DDBJ whole genome shotgun (WGS) entry which is preliminary data.</text>
</comment>
<dbReference type="InterPro" id="IPR038177">
    <property type="entry name" value="IAT_beta_sf"/>
</dbReference>
<gene>
    <name evidence="5" type="ORF">HHL25_22810</name>
</gene>
<dbReference type="InterPro" id="IPR051550">
    <property type="entry name" value="SCF-Subunits/Alg-Epimerases"/>
</dbReference>
<dbReference type="InterPro" id="IPR039448">
    <property type="entry name" value="Beta_helix"/>
</dbReference>
<evidence type="ECO:0000313" key="5">
    <source>
        <dbReference type="EMBL" id="NML76973.1"/>
    </source>
</evidence>
<dbReference type="Proteomes" id="UP000541470">
    <property type="component" value="Unassembled WGS sequence"/>
</dbReference>
<evidence type="ECO:0000259" key="3">
    <source>
        <dbReference type="Pfam" id="PF11924"/>
    </source>
</evidence>
<keyword evidence="6" id="KW-1185">Reference proteome</keyword>
<dbReference type="Gene3D" id="2.160.20.10">
    <property type="entry name" value="Single-stranded right-handed beta-helix, Pectin lyase-like"/>
    <property type="match status" value="2"/>
</dbReference>
<dbReference type="Gene3D" id="2.40.160.160">
    <property type="entry name" value="Inverse autotransporter, beta-domain"/>
    <property type="match status" value="1"/>
</dbReference>
<evidence type="ECO:0000313" key="6">
    <source>
        <dbReference type="Proteomes" id="UP000541470"/>
    </source>
</evidence>
<keyword evidence="1" id="KW-0677">Repeat</keyword>
<dbReference type="RefSeq" id="WP_169595541.1">
    <property type="nucleotide sequence ID" value="NZ_JABBGK010000010.1"/>
</dbReference>
<dbReference type="Pfam" id="PF11924">
    <property type="entry name" value="IAT_beta"/>
    <property type="match status" value="1"/>
</dbReference>
<evidence type="ECO:0000256" key="2">
    <source>
        <dbReference type="SAM" id="SignalP"/>
    </source>
</evidence>
<feature type="chain" id="PRO_5031317012" evidence="2">
    <location>
        <begin position="27"/>
        <end position="771"/>
    </location>
</feature>
<dbReference type="SUPFAM" id="SSF51126">
    <property type="entry name" value="Pectin lyase-like"/>
    <property type="match status" value="2"/>
</dbReference>
<evidence type="ECO:0000256" key="1">
    <source>
        <dbReference type="ARBA" id="ARBA00022737"/>
    </source>
</evidence>
<organism evidence="5 6">
    <name type="scientific">Rhizobium terricola</name>
    <dbReference type="NCBI Taxonomy" id="2728849"/>
    <lineage>
        <taxon>Bacteria</taxon>
        <taxon>Pseudomonadati</taxon>
        <taxon>Pseudomonadota</taxon>
        <taxon>Alphaproteobacteria</taxon>
        <taxon>Hyphomicrobiales</taxon>
        <taxon>Rhizobiaceae</taxon>
        <taxon>Rhizobium/Agrobacterium group</taxon>
        <taxon>Rhizobium</taxon>
    </lineage>
</organism>
<dbReference type="PANTHER" id="PTHR22990">
    <property type="entry name" value="F-BOX ONLY PROTEIN"/>
    <property type="match status" value="1"/>
</dbReference>
<accession>A0A7Y0B0W5</accession>
<dbReference type="InterPro" id="IPR024519">
    <property type="entry name" value="IAT_beta"/>
</dbReference>
<proteinExistence type="predicted"/>
<protein>
    <submittedName>
        <fullName evidence="5">Uncharacterized protein</fullName>
    </submittedName>
</protein>
<dbReference type="InterPro" id="IPR012334">
    <property type="entry name" value="Pectin_lyas_fold"/>
</dbReference>
<feature type="domain" description="Inverse autotransporter beta-domain" evidence="3">
    <location>
        <begin position="47"/>
        <end position="213"/>
    </location>
</feature>
<dbReference type="PANTHER" id="PTHR22990:SF15">
    <property type="entry name" value="F-BOX ONLY PROTEIN 10"/>
    <property type="match status" value="1"/>
</dbReference>
<keyword evidence="2" id="KW-0732">Signal</keyword>
<dbReference type="AlphaFoldDB" id="A0A7Y0B0W5"/>
<feature type="domain" description="Right handed beta helix" evidence="4">
    <location>
        <begin position="546"/>
        <end position="696"/>
    </location>
</feature>
<sequence>MRSKLTVALAASVSILATCTARYAHAESIFDTRWGPWFESGGQVSTNRSLGEANLFVPLSQDSDTLLFTDLRGMFDDQNAREGNFGLGLRQMLSSGWNVGAYGYYDIRRSSYGNTFHQVTLGAEALSETFDLRANAYLPVGESEVRMGSASSSSTGPWTSQAVITGTSLAIQHQAVKTTTTSYEVEKAMAGVDAEVGVRLPVFEPDSGFDLRAFFGGYYFDGSGVEAVGGPRARLELTAHDLAGIPGVKVTGGVTYQSDNVRGDQWIAEARLRVPLQPPASAPDQELSHMERRMMDAVVRDVDIVSNTGNATNSTDTTLSSTEDAINTWNGDVVSTFAQVDGATQDLAALQAALDAAGTGGVVLLTGNLAAPGGILLNANQTLIGGGATLKLRGASSGVEVDFTAAGSSGRITGADDALVEMATGSTLSGISVENTATGANDFAVVGASGATLDKVDIISSANGVKADGTTGFTLEGGSVTANQGSALDLTNSTGLDVSDAAIVQNGASGLGIRADNAAGTISNNRITTNGNGNGLDDIDPSARPAHAVKVNNSGSLSIGGNTITTNGTQANGIHVTNSAGIEISDNSITTNNYMSRGIHLLDSNNATLSGNTIATRTTDDTNWSYLTIAFGLMTDRSSNLSIRDNVITTQMRGGHGIYIRYGSDNLVEGNTVTTAGEGASAVSVLRSTSAMVRDNVVTTTNMGTATGIYFGIYSDNGTAEGNTVTVLGGTANVVVNMASGVTIRGNRLVGRGNSGVWTSEGDTTISGNTP</sequence>
<dbReference type="Pfam" id="PF13229">
    <property type="entry name" value="Beta_helix"/>
    <property type="match status" value="2"/>
</dbReference>
<dbReference type="EMBL" id="JABBGK010000010">
    <property type="protein sequence ID" value="NML76973.1"/>
    <property type="molecule type" value="Genomic_DNA"/>
</dbReference>
<reference evidence="5 6" key="1">
    <citation type="submission" date="2020-04" db="EMBL/GenBank/DDBJ databases">
        <title>Rhizobium sp. S-51 isolated from soil.</title>
        <authorList>
            <person name="Dahal R.H."/>
        </authorList>
    </citation>
    <scope>NUCLEOTIDE SEQUENCE [LARGE SCALE GENOMIC DNA]</scope>
    <source>
        <strain evidence="5 6">S-51</strain>
    </source>
</reference>
<dbReference type="InterPro" id="IPR006626">
    <property type="entry name" value="PbH1"/>
</dbReference>
<dbReference type="SMART" id="SM00710">
    <property type="entry name" value="PbH1"/>
    <property type="match status" value="11"/>
</dbReference>
<feature type="signal peptide" evidence="2">
    <location>
        <begin position="1"/>
        <end position="26"/>
    </location>
</feature>
<evidence type="ECO:0000259" key="4">
    <source>
        <dbReference type="Pfam" id="PF13229"/>
    </source>
</evidence>
<dbReference type="InterPro" id="IPR011050">
    <property type="entry name" value="Pectin_lyase_fold/virulence"/>
</dbReference>
<name>A0A7Y0B0W5_9HYPH</name>
<feature type="domain" description="Right handed beta helix" evidence="4">
    <location>
        <begin position="446"/>
        <end position="533"/>
    </location>
</feature>